<comment type="caution">
    <text evidence="1">The sequence shown here is derived from an EMBL/GenBank/DDBJ whole genome shotgun (WGS) entry which is preliminary data.</text>
</comment>
<reference evidence="1" key="1">
    <citation type="submission" date="2023-04" db="EMBL/GenBank/DDBJ databases">
        <title>Candida boidinii NBRC 1967.</title>
        <authorList>
            <person name="Ichikawa N."/>
            <person name="Sato H."/>
            <person name="Tonouchi N."/>
        </authorList>
    </citation>
    <scope>NUCLEOTIDE SEQUENCE</scope>
    <source>
        <strain evidence="1">NBRC 1967</strain>
    </source>
</reference>
<evidence type="ECO:0000313" key="1">
    <source>
        <dbReference type="EMBL" id="GME92585.1"/>
    </source>
</evidence>
<sequence length="851" mass="97284">MRPAVPGVWYVLGSALRVCVDLGLHTESNLINPDSYDCFTLDIRRRLFWCCYALDRQVCVYLGRPFGIPEESVHVPFPTDLDDALIVHDDTVHDYSKRTSTMSSYKTVSLAIFKIRQIQAEVQSILYERKELPRKYKDLKEWRHNISNRLDQWKSNSPKTQRKMNCDFNMEFFNLNYNHTRVMLNGLSPGNLTLTTENYLNVWESSKNVILSYYELFQDKLVNYTWVAVHNLFMAGTSYLYSIYHCPEVRLRTSLQEIQQIALYCNLILSSLSDRCDAAIHSRAVFEILTAAVIRLNFTANIINTVDFKKLPSTSVIASSQPGNHVTEHLKNLIDNLPKSTQDQQAALNQLNASSLSQQQQGNEIQTNQGPPQMQQIPLPNNMQCQPQQFQSIQSVQASQQHQQQQQMLHPPQPHQGQFVPIQMQQEMQKMQAPVILPQQQQHSGIPTHLQQFPQQLVPQQLPLPSQQQHQQQQQQQIHHQQLQHQQSQQQNRMGMETDKNAMQPPQSTHTNFQPMKQDPTMNTPLFQKDENYTNNNANQLTIQTGQNLQPNSQLRSQTPDPLPYQGFASPFEWSTNEQDLDRFFDELQRVGSPMSTKSNQSPVDSRTPSETYYQMKRSDSSQIQQQQQQLQVLQQPEQLQSQSITIQQRKLLDSDLMPEPQNKPSTAGPDTGKSSGSGSGSRESRASRSSEDFEALSSNNSPHESFYQHNQSVQQMQLQIQHYNNQRRDSPGSSINQQSASRESYMDYDNSSSYRPPSSSSGIPSAMNSMIVSPTPTPSKTEGGMAESSNTNISPSNPVDYTATNRKIPSTREGQRIFKMIYQVPTESIWDQFFATPFLSDDFDPNTSHT</sequence>
<dbReference type="Proteomes" id="UP001165101">
    <property type="component" value="Unassembled WGS sequence"/>
</dbReference>
<organism evidence="1 2">
    <name type="scientific">Candida boidinii</name>
    <name type="common">Yeast</name>
    <dbReference type="NCBI Taxonomy" id="5477"/>
    <lineage>
        <taxon>Eukaryota</taxon>
        <taxon>Fungi</taxon>
        <taxon>Dikarya</taxon>
        <taxon>Ascomycota</taxon>
        <taxon>Saccharomycotina</taxon>
        <taxon>Pichiomycetes</taxon>
        <taxon>Pichiales</taxon>
        <taxon>Pichiaceae</taxon>
        <taxon>Ogataea</taxon>
        <taxon>Ogataea/Candida clade</taxon>
    </lineage>
</organism>
<proteinExistence type="predicted"/>
<name>A0ACB5TP96_CANBO</name>
<keyword evidence="2" id="KW-1185">Reference proteome</keyword>
<accession>A0ACB5TP96</accession>
<evidence type="ECO:0000313" key="2">
    <source>
        <dbReference type="Proteomes" id="UP001165101"/>
    </source>
</evidence>
<gene>
    <name evidence="1" type="ORF">Cboi01_000280500</name>
</gene>
<dbReference type="EMBL" id="BSXV01001364">
    <property type="protein sequence ID" value="GME92585.1"/>
    <property type="molecule type" value="Genomic_DNA"/>
</dbReference>
<protein>
    <submittedName>
        <fullName evidence="1">Unnamed protein product</fullName>
    </submittedName>
</protein>